<dbReference type="InterPro" id="IPR041657">
    <property type="entry name" value="HTH_17"/>
</dbReference>
<dbReference type="AlphaFoldDB" id="A0A8J7LQ94"/>
<comment type="caution">
    <text evidence="2">The sequence shown here is derived from an EMBL/GenBank/DDBJ whole genome shotgun (WGS) entry which is preliminary data.</text>
</comment>
<name>A0A8J7LQ94_9RHOB</name>
<sequence length="58" mass="6530">MKTPKYIRINRAVEIYSLSRSTFYRAFEAGELSPIKRGGAVLLEVTAIDQWITGNAPE</sequence>
<gene>
    <name evidence="2" type="ORF">H1D41_14235</name>
</gene>
<feature type="domain" description="Helix-turn-helix" evidence="1">
    <location>
        <begin position="9"/>
        <end position="55"/>
    </location>
</feature>
<evidence type="ECO:0000313" key="2">
    <source>
        <dbReference type="EMBL" id="MBI1494801.1"/>
    </source>
</evidence>
<proteinExistence type="predicted"/>
<keyword evidence="3" id="KW-1185">Reference proteome</keyword>
<accession>A0A8J7LQ94</accession>
<evidence type="ECO:0000313" key="3">
    <source>
        <dbReference type="Proteomes" id="UP000640583"/>
    </source>
</evidence>
<dbReference type="Proteomes" id="UP000640583">
    <property type="component" value="Unassembled WGS sequence"/>
</dbReference>
<dbReference type="Pfam" id="PF12728">
    <property type="entry name" value="HTH_17"/>
    <property type="match status" value="1"/>
</dbReference>
<protein>
    <submittedName>
        <fullName evidence="2">Helix-turn-helix domain-containing protein</fullName>
    </submittedName>
</protein>
<evidence type="ECO:0000259" key="1">
    <source>
        <dbReference type="Pfam" id="PF12728"/>
    </source>
</evidence>
<dbReference type="RefSeq" id="WP_394355413.1">
    <property type="nucleotide sequence ID" value="NZ_JADCKQ010000011.1"/>
</dbReference>
<reference evidence="2" key="1">
    <citation type="submission" date="2020-10" db="EMBL/GenBank/DDBJ databases">
        <title>Paenihalocynthiibacter styelae gen. nov., sp. nov., isolated from stalked sea squirt Styela clava.</title>
        <authorList>
            <person name="Kim Y.-O."/>
            <person name="Yoon J.-H."/>
        </authorList>
    </citation>
    <scope>NUCLEOTIDE SEQUENCE</scope>
    <source>
        <strain evidence="2">MYP1-1</strain>
    </source>
</reference>
<dbReference type="EMBL" id="JADCKQ010000011">
    <property type="protein sequence ID" value="MBI1494801.1"/>
    <property type="molecule type" value="Genomic_DNA"/>
</dbReference>
<organism evidence="2 3">
    <name type="scientific">Halocynthiibacter styelae</name>
    <dbReference type="NCBI Taxonomy" id="2761955"/>
    <lineage>
        <taxon>Bacteria</taxon>
        <taxon>Pseudomonadati</taxon>
        <taxon>Pseudomonadota</taxon>
        <taxon>Alphaproteobacteria</taxon>
        <taxon>Rhodobacterales</taxon>
        <taxon>Paracoccaceae</taxon>
        <taxon>Halocynthiibacter</taxon>
    </lineage>
</organism>